<evidence type="ECO:0000259" key="1">
    <source>
        <dbReference type="Pfam" id="PF20249"/>
    </source>
</evidence>
<dbReference type="AlphaFoldDB" id="S6ULT9"/>
<accession>S6ULT9</accession>
<dbReference type="Pfam" id="PF20249">
    <property type="entry name" value="VasX_N"/>
    <property type="match status" value="1"/>
</dbReference>
<gene>
    <name evidence="2" type="ORF">A244_30622</name>
</gene>
<evidence type="ECO:0000313" key="2">
    <source>
        <dbReference type="EMBL" id="EPN39482.1"/>
    </source>
</evidence>
<dbReference type="EMBL" id="AOKG01002106">
    <property type="protein sequence ID" value="EPN39482.1"/>
    <property type="molecule type" value="Genomic_DNA"/>
</dbReference>
<feature type="non-terminal residue" evidence="2">
    <location>
        <position position="70"/>
    </location>
</feature>
<evidence type="ECO:0000313" key="3">
    <source>
        <dbReference type="Proteomes" id="UP000015729"/>
    </source>
</evidence>
<dbReference type="InterPro" id="IPR046864">
    <property type="entry name" value="VasX_N"/>
</dbReference>
<dbReference type="Proteomes" id="UP000015729">
    <property type="component" value="Unassembled WGS sequence"/>
</dbReference>
<comment type="caution">
    <text evidence="2">The sequence shown here is derived from an EMBL/GenBank/DDBJ whole genome shotgun (WGS) entry which is preliminary data.</text>
</comment>
<sequence length="70" mass="8096">MRYALDRSRYDVNPTQLKPLPKDGQWARLPKLKTRSYTLRQLYDGYVYVFDETAGTLHEYAASASDGHLS</sequence>
<name>S6ULT9_PSESF</name>
<organism evidence="2 3">
    <name type="scientific">Pseudomonas syringae pv. actinidiae ICMP 18807</name>
    <dbReference type="NCBI Taxonomy" id="1194404"/>
    <lineage>
        <taxon>Bacteria</taxon>
        <taxon>Pseudomonadati</taxon>
        <taxon>Pseudomonadota</taxon>
        <taxon>Gammaproteobacteria</taxon>
        <taxon>Pseudomonadales</taxon>
        <taxon>Pseudomonadaceae</taxon>
        <taxon>Pseudomonas</taxon>
        <taxon>Pseudomonas syringae</taxon>
    </lineage>
</organism>
<feature type="domain" description="Toxin VasX N-terminal region" evidence="1">
    <location>
        <begin position="1"/>
        <end position="64"/>
    </location>
</feature>
<protein>
    <submittedName>
        <fullName evidence="2">Membrane protein</fullName>
    </submittedName>
</protein>
<reference evidence="2 3" key="1">
    <citation type="journal article" date="2013" name="PLoS Pathog.">
        <title>Genomic analysis of the Kiwifruit pathogen Pseudomonas syringae pv. actinidiae provides insight into the origins of an emergent plant disease.</title>
        <authorList>
            <person name="McCann H.C."/>
            <person name="Rikkerink E.H."/>
            <person name="Bertels F."/>
            <person name="Fiers M."/>
            <person name="Lu A."/>
            <person name="Rees-George J."/>
            <person name="Andersen M.T."/>
            <person name="Gleave A.P."/>
            <person name="Haubold B."/>
            <person name="Wohlers M.W."/>
            <person name="Guttman D.S."/>
            <person name="Wang P.W."/>
            <person name="Straub C."/>
            <person name="Vanneste J.L."/>
            <person name="Rainey P.B."/>
            <person name="Templeton M.D."/>
        </authorList>
    </citation>
    <scope>NUCLEOTIDE SEQUENCE [LARGE SCALE GENOMIC DNA]</scope>
    <source>
        <strain evidence="2 3">ICMP 18807</strain>
    </source>
</reference>
<proteinExistence type="predicted"/>